<dbReference type="Gene3D" id="3.60.21.10">
    <property type="match status" value="1"/>
</dbReference>
<dbReference type="Pfam" id="PF00149">
    <property type="entry name" value="Metallophos"/>
    <property type="match status" value="1"/>
</dbReference>
<dbReference type="InterPro" id="IPR018392">
    <property type="entry name" value="LysM"/>
</dbReference>
<gene>
    <name evidence="13" type="ORF">JYK00_00420</name>
</gene>
<dbReference type="CDD" id="cd07410">
    <property type="entry name" value="MPP_CpdB_N"/>
    <property type="match status" value="1"/>
</dbReference>
<reference evidence="13 14" key="1">
    <citation type="submission" date="2021-03" db="EMBL/GenBank/DDBJ databases">
        <title>Thermosipho ferrireducens sp.nov., an anaerobic thermophilic iron-reducing bacterium isolated from a deep-sea hydrothermal sulfide deposits.</title>
        <authorList>
            <person name="Zeng X."/>
            <person name="Chen Y."/>
            <person name="Shao Z."/>
        </authorList>
    </citation>
    <scope>NUCLEOTIDE SEQUENCE [LARGE SCALE GENOMIC DNA]</scope>
    <source>
        <strain evidence="13 14">JL129W03</strain>
    </source>
</reference>
<keyword evidence="10" id="KW-0511">Multifunctional enzyme</keyword>
<evidence type="ECO:0000256" key="11">
    <source>
        <dbReference type="RuleBase" id="RU362119"/>
    </source>
</evidence>
<comment type="catalytic activity">
    <reaction evidence="2">
        <text>a nucleoside 2',3'-cyclic phosphate + H2O = a nucleoside 3'-phosphate + H(+)</text>
        <dbReference type="Rhea" id="RHEA:19621"/>
        <dbReference type="ChEBI" id="CHEBI:15377"/>
        <dbReference type="ChEBI" id="CHEBI:15378"/>
        <dbReference type="ChEBI" id="CHEBI:66949"/>
        <dbReference type="ChEBI" id="CHEBI:66954"/>
        <dbReference type="EC" id="3.1.4.16"/>
    </reaction>
</comment>
<evidence type="ECO:0000256" key="5">
    <source>
        <dbReference type="ARBA" id="ARBA00006654"/>
    </source>
</evidence>
<dbReference type="SUPFAM" id="SSF54106">
    <property type="entry name" value="LysM domain"/>
    <property type="match status" value="1"/>
</dbReference>
<dbReference type="EMBL" id="CP071446">
    <property type="protein sequence ID" value="QTA38048.1"/>
    <property type="molecule type" value="Genomic_DNA"/>
</dbReference>
<dbReference type="CDD" id="cd00118">
    <property type="entry name" value="LysM"/>
    <property type="match status" value="1"/>
</dbReference>
<evidence type="ECO:0000256" key="10">
    <source>
        <dbReference type="ARBA" id="ARBA00023268"/>
    </source>
</evidence>
<dbReference type="Pfam" id="PF01476">
    <property type="entry name" value="LysM"/>
    <property type="match status" value="1"/>
</dbReference>
<evidence type="ECO:0000313" key="14">
    <source>
        <dbReference type="Proteomes" id="UP000671862"/>
    </source>
</evidence>
<name>A0ABX7S808_9BACT</name>
<comment type="catalytic activity">
    <reaction evidence="1">
        <text>a ribonucleoside 3'-phosphate + H2O = a ribonucleoside + phosphate</text>
        <dbReference type="Rhea" id="RHEA:10144"/>
        <dbReference type="ChEBI" id="CHEBI:13197"/>
        <dbReference type="ChEBI" id="CHEBI:15377"/>
        <dbReference type="ChEBI" id="CHEBI:18254"/>
        <dbReference type="ChEBI" id="CHEBI:43474"/>
        <dbReference type="EC" id="3.1.3.6"/>
    </reaction>
</comment>
<dbReference type="Pfam" id="PF02872">
    <property type="entry name" value="5_nucleotid_C"/>
    <property type="match status" value="1"/>
</dbReference>
<evidence type="ECO:0000256" key="1">
    <source>
        <dbReference type="ARBA" id="ARBA00000527"/>
    </source>
</evidence>
<proteinExistence type="inferred from homology"/>
<dbReference type="InterPro" id="IPR036907">
    <property type="entry name" value="5'-Nucleotdase_C_sf"/>
</dbReference>
<evidence type="ECO:0000256" key="4">
    <source>
        <dbReference type="ARBA" id="ARBA00004196"/>
    </source>
</evidence>
<dbReference type="InterPro" id="IPR006146">
    <property type="entry name" value="5'-Nucleotdase_CS"/>
</dbReference>
<evidence type="ECO:0000256" key="8">
    <source>
        <dbReference type="ARBA" id="ARBA00022741"/>
    </source>
</evidence>
<keyword evidence="7" id="KW-0732">Signal</keyword>
<accession>A0ABX7S808</accession>
<dbReference type="Proteomes" id="UP000671862">
    <property type="component" value="Chromosome"/>
</dbReference>
<dbReference type="SUPFAM" id="SSF56300">
    <property type="entry name" value="Metallo-dependent phosphatases"/>
    <property type="match status" value="1"/>
</dbReference>
<dbReference type="InterPro" id="IPR006179">
    <property type="entry name" value="5_nucleotidase/apyrase"/>
</dbReference>
<dbReference type="PROSITE" id="PS00786">
    <property type="entry name" value="5_NUCLEOTIDASE_2"/>
    <property type="match status" value="1"/>
</dbReference>
<dbReference type="SUPFAM" id="SSF55816">
    <property type="entry name" value="5'-nucleotidase (syn. UDP-sugar hydrolase), C-terminal domain"/>
    <property type="match status" value="1"/>
</dbReference>
<dbReference type="PANTHER" id="PTHR11575">
    <property type="entry name" value="5'-NUCLEOTIDASE-RELATED"/>
    <property type="match status" value="1"/>
</dbReference>
<keyword evidence="6" id="KW-0479">Metal-binding</keyword>
<dbReference type="InterPro" id="IPR029052">
    <property type="entry name" value="Metallo-depent_PP-like"/>
</dbReference>
<keyword evidence="9 11" id="KW-0378">Hydrolase</keyword>
<evidence type="ECO:0000256" key="7">
    <source>
        <dbReference type="ARBA" id="ARBA00022729"/>
    </source>
</evidence>
<dbReference type="InterPro" id="IPR004843">
    <property type="entry name" value="Calcineurin-like_PHP"/>
</dbReference>
<evidence type="ECO:0000256" key="9">
    <source>
        <dbReference type="ARBA" id="ARBA00022801"/>
    </source>
</evidence>
<evidence type="ECO:0000256" key="2">
    <source>
        <dbReference type="ARBA" id="ARBA00001730"/>
    </source>
</evidence>
<evidence type="ECO:0000256" key="6">
    <source>
        <dbReference type="ARBA" id="ARBA00022723"/>
    </source>
</evidence>
<feature type="domain" description="LysM" evidence="12">
    <location>
        <begin position="542"/>
        <end position="586"/>
    </location>
</feature>
<sequence length="603" mass="68193">MKRVLSVILLIFIISISLAQSIELVLLHTSDLHGNIFPINYATNKPYDVGIGKIATIVKQIKEQYSNVIILDSGDLIQGTPLEYYHARIDNKPVDPMMLVMNKIGYSAMALGNHEFNYGMKVLKKAISEAQFPVLSANIVKKGTQEPYFKPYHIVTLDNGIKVGILGLITKFVPNWEDPKNIAELEFLDPVEVAKKYVPKLRNEEKVDVVVVVYHGGLERDPKTGQPTEELTGENEAYQLLQEVPGIDALLLGHQHRTIAVKINGVPVSMPSKWGKYLGKIVLKLEKKDGKWIVTDSNVEQLSVKGVEADKEILAMAQDYEDKVQVWLDQPVGFAKGNFWIEDPLFARLQDNPLIEFVNKVQMYYSKAKISSTALFNNSIKGWKDGPITLRDINAVYIYPNTLKVIKVKGSDIKAALEKSADYFVYENYYAKVNKSWVDPKPRHYNYDMWEGISYKIVLNRPSGNRIVDLMIDGKPIDLNAEYEIVLNNYRAGGGGGYTMFKGKPVVREVMMEVSELMADYIMSRKTVKATVDNNWETVVEFYYTVSSGETLGEIAQKLGVSIKDLARWNKIKNPDIIKTGMRLVYFKNYIDTIPPIKEAIGF</sequence>
<dbReference type="Gene3D" id="3.10.350.10">
    <property type="entry name" value="LysM domain"/>
    <property type="match status" value="1"/>
</dbReference>
<comment type="similarity">
    <text evidence="5 11">Belongs to the 5'-nucleotidase family.</text>
</comment>
<evidence type="ECO:0000256" key="3">
    <source>
        <dbReference type="ARBA" id="ARBA00001968"/>
    </source>
</evidence>
<protein>
    <submittedName>
        <fullName evidence="13">5'-nucleotidase C-terminal domain-containing protein</fullName>
    </submittedName>
</protein>
<dbReference type="InterPro" id="IPR041827">
    <property type="entry name" value="CpdB_N"/>
</dbReference>
<comment type="subcellular location">
    <subcellularLocation>
        <location evidence="4">Cell envelope</location>
    </subcellularLocation>
</comment>
<dbReference type="PANTHER" id="PTHR11575:SF6">
    <property type="entry name" value="2',3'-CYCLIC-NUCLEOTIDE 2'-PHOSPHODIESTERASE_3'-NUCLEOTIDASE"/>
    <property type="match status" value="1"/>
</dbReference>
<dbReference type="RefSeq" id="WP_207566769.1">
    <property type="nucleotide sequence ID" value="NZ_CP071446.1"/>
</dbReference>
<dbReference type="PROSITE" id="PS00785">
    <property type="entry name" value="5_NUCLEOTIDASE_1"/>
    <property type="match status" value="1"/>
</dbReference>
<dbReference type="SMART" id="SM00257">
    <property type="entry name" value="LysM"/>
    <property type="match status" value="1"/>
</dbReference>
<keyword evidence="8 11" id="KW-0547">Nucleotide-binding</keyword>
<evidence type="ECO:0000313" key="13">
    <source>
        <dbReference type="EMBL" id="QTA38048.1"/>
    </source>
</evidence>
<dbReference type="InterPro" id="IPR008334">
    <property type="entry name" value="5'-Nucleotdase_C"/>
</dbReference>
<comment type="cofactor">
    <cofactor evidence="3">
        <name>a divalent metal cation</name>
        <dbReference type="ChEBI" id="CHEBI:60240"/>
    </cofactor>
</comment>
<evidence type="ECO:0000259" key="12">
    <source>
        <dbReference type="PROSITE" id="PS51782"/>
    </source>
</evidence>
<dbReference type="PRINTS" id="PR01607">
    <property type="entry name" value="APYRASEFAMLY"/>
</dbReference>
<dbReference type="Gene3D" id="3.90.780.10">
    <property type="entry name" value="5'-Nucleotidase, C-terminal domain"/>
    <property type="match status" value="1"/>
</dbReference>
<keyword evidence="14" id="KW-1185">Reference proteome</keyword>
<organism evidence="13 14">
    <name type="scientific">Thermosipho ferrireducens</name>
    <dbReference type="NCBI Taxonomy" id="2571116"/>
    <lineage>
        <taxon>Bacteria</taxon>
        <taxon>Thermotogati</taxon>
        <taxon>Thermotogota</taxon>
        <taxon>Thermotogae</taxon>
        <taxon>Thermotogales</taxon>
        <taxon>Fervidobacteriaceae</taxon>
        <taxon>Thermosipho</taxon>
    </lineage>
</organism>
<dbReference type="InterPro" id="IPR036779">
    <property type="entry name" value="LysM_dom_sf"/>
</dbReference>
<dbReference type="PROSITE" id="PS51782">
    <property type="entry name" value="LYSM"/>
    <property type="match status" value="1"/>
</dbReference>